<dbReference type="InterPro" id="IPR051912">
    <property type="entry name" value="Alkylbase_DNA_Glycosylase/TA"/>
</dbReference>
<gene>
    <name evidence="4" type="ORF">CLV28_3023</name>
</gene>
<dbReference type="PANTHER" id="PTHR43003">
    <property type="entry name" value="DNA-3-METHYLADENINE GLYCOSYLASE"/>
    <property type="match status" value="1"/>
</dbReference>
<keyword evidence="5" id="KW-1185">Reference proteome</keyword>
<evidence type="ECO:0000256" key="2">
    <source>
        <dbReference type="ARBA" id="ARBA00023204"/>
    </source>
</evidence>
<dbReference type="Proteomes" id="UP000231693">
    <property type="component" value="Unassembled WGS sequence"/>
</dbReference>
<comment type="caution">
    <text evidence="4">The sequence shown here is derived from an EMBL/GenBank/DDBJ whole genome shotgun (WGS) entry which is preliminary data.</text>
</comment>
<dbReference type="GO" id="GO:0043916">
    <property type="term" value="F:DNA-7-methylguanine glycosylase activity"/>
    <property type="evidence" value="ECO:0007669"/>
    <property type="project" value="TreeGrafter"/>
</dbReference>
<protein>
    <submittedName>
        <fullName evidence="4">3-methyladenine DNA glycosylase/8-oxoguanine DNA glycosylase</fullName>
    </submittedName>
</protein>
<name>A0A2M9CC29_9CELL</name>
<dbReference type="GO" id="GO:0032131">
    <property type="term" value="F:alkylated DNA binding"/>
    <property type="evidence" value="ECO:0007669"/>
    <property type="project" value="TreeGrafter"/>
</dbReference>
<dbReference type="EMBL" id="PGFE01000007">
    <property type="protein sequence ID" value="PJJ68607.1"/>
    <property type="molecule type" value="Genomic_DNA"/>
</dbReference>
<dbReference type="GO" id="GO:0005737">
    <property type="term" value="C:cytoplasm"/>
    <property type="evidence" value="ECO:0007669"/>
    <property type="project" value="TreeGrafter"/>
</dbReference>
<dbReference type="GO" id="GO:0006307">
    <property type="term" value="P:DNA alkylation repair"/>
    <property type="evidence" value="ECO:0007669"/>
    <property type="project" value="TreeGrafter"/>
</dbReference>
<dbReference type="SUPFAM" id="SSF48150">
    <property type="entry name" value="DNA-glycosylase"/>
    <property type="match status" value="1"/>
</dbReference>
<dbReference type="AlphaFoldDB" id="A0A2M9CC29"/>
<feature type="region of interest" description="Disordered" evidence="3">
    <location>
        <begin position="31"/>
        <end position="51"/>
    </location>
</feature>
<dbReference type="InterPro" id="IPR011257">
    <property type="entry name" value="DNA_glycosylase"/>
</dbReference>
<accession>A0A2M9CC29</accession>
<evidence type="ECO:0000313" key="5">
    <source>
        <dbReference type="Proteomes" id="UP000231693"/>
    </source>
</evidence>
<dbReference type="Gene3D" id="1.10.340.30">
    <property type="entry name" value="Hypothetical protein, domain 2"/>
    <property type="match status" value="1"/>
</dbReference>
<organism evidence="4 5">
    <name type="scientific">Sediminihabitans luteus</name>
    <dbReference type="NCBI Taxonomy" id="1138585"/>
    <lineage>
        <taxon>Bacteria</taxon>
        <taxon>Bacillati</taxon>
        <taxon>Actinomycetota</taxon>
        <taxon>Actinomycetes</taxon>
        <taxon>Micrococcales</taxon>
        <taxon>Cellulomonadaceae</taxon>
        <taxon>Sediminihabitans</taxon>
    </lineage>
</organism>
<reference evidence="4 5" key="1">
    <citation type="submission" date="2017-11" db="EMBL/GenBank/DDBJ databases">
        <title>Genomic Encyclopedia of Archaeal and Bacterial Type Strains, Phase II (KMG-II): From Individual Species to Whole Genera.</title>
        <authorList>
            <person name="Goeker M."/>
        </authorList>
    </citation>
    <scope>NUCLEOTIDE SEQUENCE [LARGE SCALE GENOMIC DNA]</scope>
    <source>
        <strain evidence="4 5">DSM 25478</strain>
    </source>
</reference>
<dbReference type="OrthoDB" id="5501430at2"/>
<evidence type="ECO:0000256" key="1">
    <source>
        <dbReference type="ARBA" id="ARBA00022763"/>
    </source>
</evidence>
<keyword evidence="2" id="KW-0234">DNA repair</keyword>
<dbReference type="GO" id="GO:0006285">
    <property type="term" value="P:base-excision repair, AP site formation"/>
    <property type="evidence" value="ECO:0007669"/>
    <property type="project" value="TreeGrafter"/>
</dbReference>
<proteinExistence type="predicted"/>
<dbReference type="GO" id="GO:0032993">
    <property type="term" value="C:protein-DNA complex"/>
    <property type="evidence" value="ECO:0007669"/>
    <property type="project" value="TreeGrafter"/>
</dbReference>
<dbReference type="GO" id="GO:0008725">
    <property type="term" value="F:DNA-3-methyladenine glycosylase activity"/>
    <property type="evidence" value="ECO:0007669"/>
    <property type="project" value="TreeGrafter"/>
</dbReference>
<evidence type="ECO:0000256" key="3">
    <source>
        <dbReference type="SAM" id="MobiDB-lite"/>
    </source>
</evidence>
<evidence type="ECO:0000313" key="4">
    <source>
        <dbReference type="EMBL" id="PJJ68607.1"/>
    </source>
</evidence>
<keyword evidence="1" id="KW-0227">DNA damage</keyword>
<dbReference type="PANTHER" id="PTHR43003:SF6">
    <property type="entry name" value="DNA GLYCOSYLASE"/>
    <property type="match status" value="1"/>
</dbReference>
<sequence>MTPDRSADALVVPLTSRRPLDLHRTLAPLARGPYDPAHRRTPDGAVWRTSRTPAGPVTYRLEQTGPHDVVARLWGPGAHDAATTLPDLLGEHDDPEGFEPPATLRDTYRRHPGVRIPRTGRVLEALAGAVLDQRVQSVVAFRSWAWLLDHHGEIVPGPGHAASDTTVHPESAAHPVPAGYPVPAGLRVLPDAEGWATIPTWDWHRAGVDPGRARVLREAARRARAVESAATLPLPEAHARLQALPGVGAWTSAEVARRALGDPDAVSVGDYHLAYAVVWALAGEHVPREEHAPGALTTADARMLELLAPYAGHRQRVVRLLELAGRHERPRRGPRLAIQDHRRH</sequence>